<keyword evidence="3 8" id="KW-0028">Amino-acid biosynthesis</keyword>
<dbReference type="NCBIfam" id="NF001377">
    <property type="entry name" value="PRK00278.2-4"/>
    <property type="match status" value="1"/>
</dbReference>
<keyword evidence="5 8" id="KW-0822">Tryptophan biosynthesis</keyword>
<gene>
    <name evidence="8 10" type="primary">trpC</name>
    <name evidence="10" type="ORF">F0145_14045</name>
</gene>
<accession>A0A5M6DES4</accession>
<dbReference type="PROSITE" id="PS00614">
    <property type="entry name" value="IGPS"/>
    <property type="match status" value="1"/>
</dbReference>
<evidence type="ECO:0000256" key="6">
    <source>
        <dbReference type="ARBA" id="ARBA00023141"/>
    </source>
</evidence>
<evidence type="ECO:0000256" key="5">
    <source>
        <dbReference type="ARBA" id="ARBA00022822"/>
    </source>
</evidence>
<dbReference type="InterPro" id="IPR013785">
    <property type="entry name" value="Aldolase_TIM"/>
</dbReference>
<evidence type="ECO:0000259" key="9">
    <source>
        <dbReference type="Pfam" id="PF00218"/>
    </source>
</evidence>
<dbReference type="EC" id="4.1.1.48" evidence="8"/>
<evidence type="ECO:0000256" key="4">
    <source>
        <dbReference type="ARBA" id="ARBA00022793"/>
    </source>
</evidence>
<comment type="similarity">
    <text evidence="8">Belongs to the TrpC family.</text>
</comment>
<evidence type="ECO:0000256" key="7">
    <source>
        <dbReference type="ARBA" id="ARBA00023239"/>
    </source>
</evidence>
<proteinExistence type="inferred from homology"/>
<evidence type="ECO:0000313" key="11">
    <source>
        <dbReference type="Proteomes" id="UP000323426"/>
    </source>
</evidence>
<keyword evidence="4 8" id="KW-0210">Decarboxylase</keyword>
<dbReference type="PANTHER" id="PTHR22854">
    <property type="entry name" value="TRYPTOPHAN BIOSYNTHESIS PROTEIN"/>
    <property type="match status" value="1"/>
</dbReference>
<dbReference type="InterPro" id="IPR011060">
    <property type="entry name" value="RibuloseP-bd_barrel"/>
</dbReference>
<dbReference type="HAMAP" id="MF_00134_B">
    <property type="entry name" value="IGPS_B"/>
    <property type="match status" value="1"/>
</dbReference>
<reference evidence="10 11" key="1">
    <citation type="submission" date="2019-09" db="EMBL/GenBank/DDBJ databases">
        <title>Genome sequence and assembly of Adhaeribacter sp.</title>
        <authorList>
            <person name="Chhetri G."/>
        </authorList>
    </citation>
    <scope>NUCLEOTIDE SEQUENCE [LARGE SCALE GENOMIC DNA]</scope>
    <source>
        <strain evidence="10 11">DK36</strain>
    </source>
</reference>
<name>A0A5M6DES4_9BACT</name>
<dbReference type="Proteomes" id="UP000323426">
    <property type="component" value="Unassembled WGS sequence"/>
</dbReference>
<dbReference type="EMBL" id="VWSF01000010">
    <property type="protein sequence ID" value="KAA5544802.1"/>
    <property type="molecule type" value="Genomic_DNA"/>
</dbReference>
<evidence type="ECO:0000256" key="3">
    <source>
        <dbReference type="ARBA" id="ARBA00022605"/>
    </source>
</evidence>
<dbReference type="UniPathway" id="UPA00035">
    <property type="reaction ID" value="UER00043"/>
</dbReference>
<dbReference type="GO" id="GO:0000162">
    <property type="term" value="P:L-tryptophan biosynthetic process"/>
    <property type="evidence" value="ECO:0007669"/>
    <property type="project" value="UniProtKB-UniRule"/>
</dbReference>
<dbReference type="SUPFAM" id="SSF51366">
    <property type="entry name" value="Ribulose-phoshate binding barrel"/>
    <property type="match status" value="1"/>
</dbReference>
<evidence type="ECO:0000256" key="8">
    <source>
        <dbReference type="HAMAP-Rule" id="MF_00134"/>
    </source>
</evidence>
<dbReference type="Gene3D" id="3.20.20.70">
    <property type="entry name" value="Aldolase class I"/>
    <property type="match status" value="1"/>
</dbReference>
<keyword evidence="6 8" id="KW-0057">Aromatic amino acid biosynthesis</keyword>
<dbReference type="InterPro" id="IPR001468">
    <property type="entry name" value="Indole-3-GlycerolPSynthase_CS"/>
</dbReference>
<dbReference type="Pfam" id="PF00218">
    <property type="entry name" value="IGPS"/>
    <property type="match status" value="1"/>
</dbReference>
<keyword evidence="11" id="KW-1185">Reference proteome</keyword>
<organism evidence="10 11">
    <name type="scientific">Adhaeribacter rhizoryzae</name>
    <dbReference type="NCBI Taxonomy" id="2607907"/>
    <lineage>
        <taxon>Bacteria</taxon>
        <taxon>Pseudomonadati</taxon>
        <taxon>Bacteroidota</taxon>
        <taxon>Cytophagia</taxon>
        <taxon>Cytophagales</taxon>
        <taxon>Hymenobacteraceae</taxon>
        <taxon>Adhaeribacter</taxon>
    </lineage>
</organism>
<feature type="domain" description="Indole-3-glycerol phosphate synthase" evidence="9">
    <location>
        <begin position="4"/>
        <end position="253"/>
    </location>
</feature>
<dbReference type="GO" id="GO:0004425">
    <property type="term" value="F:indole-3-glycerol-phosphate synthase activity"/>
    <property type="evidence" value="ECO:0007669"/>
    <property type="project" value="UniProtKB-UniRule"/>
</dbReference>
<dbReference type="InterPro" id="IPR045186">
    <property type="entry name" value="Indole-3-glycerol_P_synth"/>
</dbReference>
<dbReference type="AlphaFoldDB" id="A0A5M6DES4"/>
<dbReference type="FunFam" id="3.20.20.70:FF:000024">
    <property type="entry name" value="Indole-3-glycerol phosphate synthase"/>
    <property type="match status" value="1"/>
</dbReference>
<dbReference type="RefSeq" id="WP_150089051.1">
    <property type="nucleotide sequence ID" value="NZ_VWSF01000010.1"/>
</dbReference>
<comment type="caution">
    <text evidence="10">The sequence shown here is derived from an EMBL/GenBank/DDBJ whole genome shotgun (WGS) entry which is preliminary data.</text>
</comment>
<dbReference type="PANTHER" id="PTHR22854:SF2">
    <property type="entry name" value="INDOLE-3-GLYCEROL-PHOSPHATE SYNTHASE"/>
    <property type="match status" value="1"/>
</dbReference>
<evidence type="ECO:0000256" key="1">
    <source>
        <dbReference type="ARBA" id="ARBA00001633"/>
    </source>
</evidence>
<dbReference type="CDD" id="cd00331">
    <property type="entry name" value="IGPS"/>
    <property type="match status" value="1"/>
</dbReference>
<evidence type="ECO:0000313" key="10">
    <source>
        <dbReference type="EMBL" id="KAA5544802.1"/>
    </source>
</evidence>
<evidence type="ECO:0000256" key="2">
    <source>
        <dbReference type="ARBA" id="ARBA00004696"/>
    </source>
</evidence>
<dbReference type="InterPro" id="IPR013798">
    <property type="entry name" value="Indole-3-glycerol_P_synth_dom"/>
</dbReference>
<sequence length="266" mass="29795">MNILEEIAAYKQTEVADRKSIVPVKLLERSIYFETQPVSLKKYLLRPNLSGIIAEFKRKSPSLGMINPHASVEKTTMGYMQAGASALSVLTDQNYFGGKNEDLTTARKYNFCPILRKDFIVDEYQIIEAKSIGADVILLIAGILETPKLNQLADFARSLGLEILLEVHDREELERTLSDKVDVIGVNNRNLKDFTVSIETSKELAALIPDSFIKVSESGIGKPETIRDLRQFGYQGFLMGEAFMKTSRPEKACADFIHALQQTTEV</sequence>
<protein>
    <recommendedName>
        <fullName evidence="8">Indole-3-glycerol phosphate synthase</fullName>
        <shortName evidence="8">IGPS</shortName>
        <ecNumber evidence="8">4.1.1.48</ecNumber>
    </recommendedName>
</protein>
<dbReference type="GO" id="GO:0004640">
    <property type="term" value="F:phosphoribosylanthranilate isomerase activity"/>
    <property type="evidence" value="ECO:0007669"/>
    <property type="project" value="TreeGrafter"/>
</dbReference>
<keyword evidence="7 8" id="KW-0456">Lyase</keyword>
<comment type="pathway">
    <text evidence="2 8">Amino-acid biosynthesis; L-tryptophan biosynthesis; L-tryptophan from chorismate: step 4/5.</text>
</comment>
<comment type="catalytic activity">
    <reaction evidence="1 8">
        <text>1-(2-carboxyphenylamino)-1-deoxy-D-ribulose 5-phosphate + H(+) = (1S,2R)-1-C-(indol-3-yl)glycerol 3-phosphate + CO2 + H2O</text>
        <dbReference type="Rhea" id="RHEA:23476"/>
        <dbReference type="ChEBI" id="CHEBI:15377"/>
        <dbReference type="ChEBI" id="CHEBI:15378"/>
        <dbReference type="ChEBI" id="CHEBI:16526"/>
        <dbReference type="ChEBI" id="CHEBI:58613"/>
        <dbReference type="ChEBI" id="CHEBI:58866"/>
        <dbReference type="EC" id="4.1.1.48"/>
    </reaction>
</comment>